<feature type="transmembrane region" description="Helical" evidence="1">
    <location>
        <begin position="122"/>
        <end position="145"/>
    </location>
</feature>
<dbReference type="Pfam" id="PF07155">
    <property type="entry name" value="ECF-ribofla_trS"/>
    <property type="match status" value="1"/>
</dbReference>
<proteinExistence type="predicted"/>
<dbReference type="GO" id="GO:0016020">
    <property type="term" value="C:membrane"/>
    <property type="evidence" value="ECO:0007669"/>
    <property type="project" value="InterPro"/>
</dbReference>
<evidence type="ECO:0008006" key="4">
    <source>
        <dbReference type="Google" id="ProtNLM"/>
    </source>
</evidence>
<reference evidence="2 3" key="1">
    <citation type="submission" date="2016-09" db="EMBL/GenBank/DDBJ databases">
        <title>Genomic analysis reveals versatility of anaerobic energy metabolism of Geosporobacter ferrireducens IRF9 of phylum Firmicutes.</title>
        <authorList>
            <person name="Kim S.-J."/>
        </authorList>
    </citation>
    <scope>NUCLEOTIDE SEQUENCE [LARGE SCALE GENOMIC DNA]</scope>
    <source>
        <strain evidence="2 3">IRF9</strain>
    </source>
</reference>
<dbReference type="STRING" id="1424294.Gferi_10250"/>
<feature type="transmembrane region" description="Helical" evidence="1">
    <location>
        <begin position="6"/>
        <end position="22"/>
    </location>
</feature>
<accession>A0A1D8GG75</accession>
<protein>
    <recommendedName>
        <fullName evidence="4">ECF transporter S component</fullName>
    </recommendedName>
</protein>
<dbReference type="RefSeq" id="WP_069976124.1">
    <property type="nucleotide sequence ID" value="NZ_CP017269.1"/>
</dbReference>
<feature type="transmembrane region" description="Helical" evidence="1">
    <location>
        <begin position="58"/>
        <end position="84"/>
    </location>
</feature>
<gene>
    <name evidence="2" type="ORF">Gferi_10250</name>
</gene>
<organism evidence="2 3">
    <name type="scientific">Geosporobacter ferrireducens</name>
    <dbReference type="NCBI Taxonomy" id="1424294"/>
    <lineage>
        <taxon>Bacteria</taxon>
        <taxon>Bacillati</taxon>
        <taxon>Bacillota</taxon>
        <taxon>Clostridia</taxon>
        <taxon>Peptostreptococcales</taxon>
        <taxon>Thermotaleaceae</taxon>
        <taxon>Geosporobacter</taxon>
    </lineage>
</organism>
<evidence type="ECO:0000256" key="1">
    <source>
        <dbReference type="SAM" id="Phobius"/>
    </source>
</evidence>
<dbReference type="AlphaFoldDB" id="A0A1D8GG75"/>
<evidence type="ECO:0000313" key="2">
    <source>
        <dbReference type="EMBL" id="AOT69930.1"/>
    </source>
</evidence>
<keyword evidence="1" id="KW-0472">Membrane</keyword>
<keyword evidence="3" id="KW-1185">Reference proteome</keyword>
<evidence type="ECO:0000313" key="3">
    <source>
        <dbReference type="Proteomes" id="UP000095743"/>
    </source>
</evidence>
<dbReference type="EMBL" id="CP017269">
    <property type="protein sequence ID" value="AOT69930.1"/>
    <property type="molecule type" value="Genomic_DNA"/>
</dbReference>
<keyword evidence="1" id="KW-1133">Transmembrane helix</keyword>
<keyword evidence="1" id="KW-0812">Transmembrane</keyword>
<sequence length="207" mass="23269">MNYGILSVAILMVSLFSVFYFYEKRRGYVKEIAIIATLSGLAGISRVPFAALPNVQPTTFLVILSGTVFGPFYGFLVGATAALVSNSFLGHGPWTPWQMLAWGLAGCSAGLIKKIVPNPSRLLLAVFAFCWGFLFDYIMNLWHWLFFVYPLNLKSFIAVYAASFYLDLMHAMGNFAFAYILGKDFMNILIRFKDRLSYSEIPCEKLD</sequence>
<dbReference type="Gene3D" id="1.10.1760.20">
    <property type="match status" value="1"/>
</dbReference>
<feature type="transmembrane region" description="Helical" evidence="1">
    <location>
        <begin position="157"/>
        <end position="181"/>
    </location>
</feature>
<dbReference type="OrthoDB" id="5198189at2"/>
<feature type="transmembrane region" description="Helical" evidence="1">
    <location>
        <begin position="34"/>
        <end position="52"/>
    </location>
</feature>
<name>A0A1D8GG75_9FIRM</name>
<dbReference type="Proteomes" id="UP000095743">
    <property type="component" value="Chromosome"/>
</dbReference>
<dbReference type="KEGG" id="gfe:Gferi_10250"/>
<dbReference type="InterPro" id="IPR009825">
    <property type="entry name" value="ECF_substrate-spec-like"/>
</dbReference>